<evidence type="ECO:0000313" key="3">
    <source>
        <dbReference type="Proteomes" id="UP001381693"/>
    </source>
</evidence>
<dbReference type="EMBL" id="JAXCGZ010018595">
    <property type="protein sequence ID" value="KAK7067385.1"/>
    <property type="molecule type" value="Genomic_DNA"/>
</dbReference>
<dbReference type="Proteomes" id="UP001381693">
    <property type="component" value="Unassembled WGS sequence"/>
</dbReference>
<protein>
    <recommendedName>
        <fullName evidence="1">Peptidase S9A N-terminal domain-containing protein</fullName>
    </recommendedName>
</protein>
<dbReference type="PANTHER" id="PTHR42881">
    <property type="entry name" value="PROLYL ENDOPEPTIDASE"/>
    <property type="match status" value="1"/>
</dbReference>
<organism evidence="2 3">
    <name type="scientific">Halocaridina rubra</name>
    <name type="common">Hawaiian red shrimp</name>
    <dbReference type="NCBI Taxonomy" id="373956"/>
    <lineage>
        <taxon>Eukaryota</taxon>
        <taxon>Metazoa</taxon>
        <taxon>Ecdysozoa</taxon>
        <taxon>Arthropoda</taxon>
        <taxon>Crustacea</taxon>
        <taxon>Multicrustacea</taxon>
        <taxon>Malacostraca</taxon>
        <taxon>Eumalacostraca</taxon>
        <taxon>Eucarida</taxon>
        <taxon>Decapoda</taxon>
        <taxon>Pleocyemata</taxon>
        <taxon>Caridea</taxon>
        <taxon>Atyoidea</taxon>
        <taxon>Atyidae</taxon>
        <taxon>Halocaridina</taxon>
    </lineage>
</organism>
<feature type="domain" description="Peptidase S9A N-terminal" evidence="1">
    <location>
        <begin position="55"/>
        <end position="298"/>
    </location>
</feature>
<keyword evidence="3" id="KW-1185">Reference proteome</keyword>
<dbReference type="FunFam" id="3.40.50.1820:FF:000275">
    <property type="entry name" value="Prolyl endopeptidase"/>
    <property type="match status" value="1"/>
</dbReference>
<dbReference type="PANTHER" id="PTHR42881:SF2">
    <property type="entry name" value="PROLYL ENDOPEPTIDASE"/>
    <property type="match status" value="1"/>
</dbReference>
<dbReference type="Gene3D" id="2.130.10.120">
    <property type="entry name" value="Prolyl oligopeptidase, N-terminal domain"/>
    <property type="match status" value="1"/>
</dbReference>
<dbReference type="SUPFAM" id="SSF50993">
    <property type="entry name" value="Peptidase/esterase 'gauge' domain"/>
    <property type="match status" value="1"/>
</dbReference>
<name>A0AAN8WW50_HALRR</name>
<dbReference type="AlphaFoldDB" id="A0AAN8WW50"/>
<comment type="caution">
    <text evidence="2">The sequence shown here is derived from an EMBL/GenBank/DDBJ whole genome shotgun (WGS) entry which is preliminary data.</text>
</comment>
<dbReference type="InterPro" id="IPR051167">
    <property type="entry name" value="Prolyl_oligopep/macrocyclase"/>
</dbReference>
<reference evidence="2 3" key="1">
    <citation type="submission" date="2023-11" db="EMBL/GenBank/DDBJ databases">
        <title>Halocaridina rubra genome assembly.</title>
        <authorList>
            <person name="Smith C."/>
        </authorList>
    </citation>
    <scope>NUCLEOTIDE SEQUENCE [LARGE SCALE GENOMIC DNA]</scope>
    <source>
        <strain evidence="2">EP-1</strain>
        <tissue evidence="2">Whole</tissue>
    </source>
</reference>
<dbReference type="Pfam" id="PF02897">
    <property type="entry name" value="Peptidase_S9_N"/>
    <property type="match status" value="1"/>
</dbReference>
<dbReference type="InterPro" id="IPR023302">
    <property type="entry name" value="Pept_S9A_N"/>
</dbReference>
<dbReference type="GO" id="GO:0004252">
    <property type="term" value="F:serine-type endopeptidase activity"/>
    <property type="evidence" value="ECO:0007669"/>
    <property type="project" value="InterPro"/>
</dbReference>
<accession>A0AAN8WW50</accession>
<evidence type="ECO:0000313" key="2">
    <source>
        <dbReference type="EMBL" id="KAK7067385.1"/>
    </source>
</evidence>
<dbReference type="GO" id="GO:0070012">
    <property type="term" value="F:oligopeptidase activity"/>
    <property type="evidence" value="ECO:0007669"/>
    <property type="project" value="TreeGrafter"/>
</dbReference>
<dbReference type="GO" id="GO:0005829">
    <property type="term" value="C:cytosol"/>
    <property type="evidence" value="ECO:0007669"/>
    <property type="project" value="TreeGrafter"/>
</dbReference>
<sequence>MFIGTLAISLLRNCILYKNRLAGIQLLYHSTTIRSTSPLAVETQNLSQNHQMEYPKIRRDETFVEELHGVKVPDPYRWLEDPDSEETKLFVEAQNSITVPYLEKCPARESIKNQLTELWNYPKYYCPFRRGSRYFFFLNSGLQNQSVLFVQDSLESEARIFLDPNTLSEDGTIAISGSAFSEDGEIYAYGLSSSGSDWITIHFKKVATGEDYPEVLEKVKFSSISWTHDHKGIFYGRYIDQTGKTDGTETSSNENQKLYYHRIGTPQSEDVLVVEFPDHPKWRIPVRVSDCGRFLLVSPFEYGFHDHLYIALLPWLWGQPIAASLELLTIVSCSSRKLCGVGGGLTILSAMI</sequence>
<gene>
    <name evidence="2" type="ORF">SK128_022199</name>
</gene>
<proteinExistence type="predicted"/>
<evidence type="ECO:0000259" key="1">
    <source>
        <dbReference type="Pfam" id="PF02897"/>
    </source>
</evidence>